<dbReference type="Gene3D" id="1.10.8.60">
    <property type="match status" value="2"/>
</dbReference>
<dbReference type="InterPro" id="IPR003959">
    <property type="entry name" value="ATPase_AAA_core"/>
</dbReference>
<dbReference type="InterPro" id="IPR050168">
    <property type="entry name" value="AAA_ATPase_domain"/>
</dbReference>
<dbReference type="PANTHER" id="PTHR23077">
    <property type="entry name" value="AAA-FAMILY ATPASE"/>
    <property type="match status" value="1"/>
</dbReference>
<dbReference type="GO" id="GO:0016887">
    <property type="term" value="F:ATP hydrolysis activity"/>
    <property type="evidence" value="ECO:0007669"/>
    <property type="project" value="InterPro"/>
</dbReference>
<evidence type="ECO:0000256" key="1">
    <source>
        <dbReference type="ARBA" id="ARBA00022741"/>
    </source>
</evidence>
<evidence type="ECO:0000313" key="4">
    <source>
        <dbReference type="EMBL" id="CAE0046211.1"/>
    </source>
</evidence>
<evidence type="ECO:0000256" key="2">
    <source>
        <dbReference type="ARBA" id="ARBA00022840"/>
    </source>
</evidence>
<dbReference type="GO" id="GO:0005524">
    <property type="term" value="F:ATP binding"/>
    <property type="evidence" value="ECO:0007669"/>
    <property type="project" value="UniProtKB-KW"/>
</dbReference>
<organism evidence="4">
    <name type="scientific">Rhodosorus marinus</name>
    <dbReference type="NCBI Taxonomy" id="101924"/>
    <lineage>
        <taxon>Eukaryota</taxon>
        <taxon>Rhodophyta</taxon>
        <taxon>Stylonematophyceae</taxon>
        <taxon>Stylonematales</taxon>
        <taxon>Stylonemataceae</taxon>
        <taxon>Rhodosorus</taxon>
    </lineage>
</organism>
<dbReference type="SMART" id="SM00382">
    <property type="entry name" value="AAA"/>
    <property type="match status" value="2"/>
</dbReference>
<dbReference type="Gene3D" id="3.40.50.300">
    <property type="entry name" value="P-loop containing nucleotide triphosphate hydrolases"/>
    <property type="match status" value="2"/>
</dbReference>
<dbReference type="SUPFAM" id="SSF52540">
    <property type="entry name" value="P-loop containing nucleoside triphosphate hydrolases"/>
    <property type="match status" value="2"/>
</dbReference>
<dbReference type="AlphaFoldDB" id="A0A7S3EE41"/>
<dbReference type="Pfam" id="PF00004">
    <property type="entry name" value="AAA"/>
    <property type="match status" value="2"/>
</dbReference>
<dbReference type="InterPro" id="IPR027417">
    <property type="entry name" value="P-loop_NTPase"/>
</dbReference>
<dbReference type="EMBL" id="HBHW01018478">
    <property type="protein sequence ID" value="CAE0046211.1"/>
    <property type="molecule type" value="Transcribed_RNA"/>
</dbReference>
<evidence type="ECO:0000259" key="3">
    <source>
        <dbReference type="SMART" id="SM00382"/>
    </source>
</evidence>
<dbReference type="GO" id="GO:0005737">
    <property type="term" value="C:cytoplasm"/>
    <property type="evidence" value="ECO:0007669"/>
    <property type="project" value="TreeGrafter"/>
</dbReference>
<feature type="domain" description="AAA+ ATPase" evidence="3">
    <location>
        <begin position="198"/>
        <end position="323"/>
    </location>
</feature>
<feature type="domain" description="AAA+ ATPase" evidence="3">
    <location>
        <begin position="451"/>
        <end position="591"/>
    </location>
</feature>
<dbReference type="InterPro" id="IPR003593">
    <property type="entry name" value="AAA+_ATPase"/>
</dbReference>
<name>A0A7S3EE41_9RHOD</name>
<dbReference type="PANTHER" id="PTHR23077:SF27">
    <property type="entry name" value="ATPASE FAMILY GENE 2 PROTEIN HOMOLOG A"/>
    <property type="match status" value="1"/>
</dbReference>
<sequence length="654" mass="71882">MQEGLVLGVAARAWSISPRCEIWLNLSWMEWLQLNQEVLVSGDHGFSTVCCFRGGIDGRGVEDDQSPTCFLSVGAQRSLGFSSQVVLKTIGPVVDAVSVKLLASLPLECIPSIRQSSFIELENIATTKGSRLTLGTAGNATFLVKEALPPGPVRIVSSTKLEFTQQEQRDTHQDGSELEAKEKMLYELIKKFHRAEGSRRLVLVYGASGSGKTHTIQTVLRRIQHPTFELVTTRLLRPETGQGERYMEHLFNSAIQNMPSTVVIEDLDSLRGDRRIVTALLGWIDRLQKSSAYSVGIVATATSESSIPEKLFGTPKIYHRIALEPKSLAERRKLLHSSLQGFTDPDDLPEIVERISACTPGYSASDLCRLVSLAQFSEARRIQAGQKIRLTKDALVDMTINLRPAALATCTWWRPVPEASRKKLFGLHDELLMLETCMKEHLLGVRKGLKTIRAALVLGQPGSGKSALVAELCHRAAAYSNSVVITAADIVSSTPGASERAIKDVFRFARSAAPAILVIESVETLAPARSGENVRHSSRQVLTALLTQMDGIFSENSQVFTLSTTTDKTAVDHALLRPGRIELQVRTDRISLRAKEEIFREEIPSGISLAAVRERLMDMTGAEIRGFCRELKLRAFRKGSHAVSDDDLDPSPAP</sequence>
<protein>
    <recommendedName>
        <fullName evidence="3">AAA+ ATPase domain-containing protein</fullName>
    </recommendedName>
</protein>
<reference evidence="4" key="1">
    <citation type="submission" date="2021-01" db="EMBL/GenBank/DDBJ databases">
        <authorList>
            <person name="Corre E."/>
            <person name="Pelletier E."/>
            <person name="Niang G."/>
            <person name="Scheremetjew M."/>
            <person name="Finn R."/>
            <person name="Kale V."/>
            <person name="Holt S."/>
            <person name="Cochrane G."/>
            <person name="Meng A."/>
            <person name="Brown T."/>
            <person name="Cohen L."/>
        </authorList>
    </citation>
    <scope>NUCLEOTIDE SEQUENCE</scope>
    <source>
        <strain evidence="4">CCMP 769</strain>
    </source>
</reference>
<keyword evidence="1" id="KW-0547">Nucleotide-binding</keyword>
<gene>
    <name evidence="4" type="ORF">RMAR00112_LOCUS14188</name>
</gene>
<keyword evidence="2" id="KW-0067">ATP-binding</keyword>
<accession>A0A7S3EE41</accession>
<proteinExistence type="predicted"/>